<keyword evidence="3" id="KW-0378">Hydrolase</keyword>
<evidence type="ECO:0000313" key="4">
    <source>
        <dbReference type="Proteomes" id="UP001374803"/>
    </source>
</evidence>
<dbReference type="InterPro" id="IPR050266">
    <property type="entry name" value="AB_hydrolase_sf"/>
</dbReference>
<dbReference type="InterPro" id="IPR029058">
    <property type="entry name" value="AB_hydrolase_fold"/>
</dbReference>
<dbReference type="InterPro" id="IPR000639">
    <property type="entry name" value="Epox_hydrolase-like"/>
</dbReference>
<dbReference type="RefSeq" id="WP_394835907.1">
    <property type="nucleotide sequence ID" value="NZ_CP089929.1"/>
</dbReference>
<reference evidence="3" key="1">
    <citation type="submission" date="2021-12" db="EMBL/GenBank/DDBJ databases">
        <title>Discovery of the Pendulisporaceae a myxobacterial family with distinct sporulation behavior and unique specialized metabolism.</title>
        <authorList>
            <person name="Garcia R."/>
            <person name="Popoff A."/>
            <person name="Bader C.D."/>
            <person name="Loehr J."/>
            <person name="Walesch S."/>
            <person name="Walt C."/>
            <person name="Boldt J."/>
            <person name="Bunk B."/>
            <person name="Haeckl F.J.F.P.J."/>
            <person name="Gunesch A.P."/>
            <person name="Birkelbach J."/>
            <person name="Nuebel U."/>
            <person name="Pietschmann T."/>
            <person name="Bach T."/>
            <person name="Mueller R."/>
        </authorList>
    </citation>
    <scope>NUCLEOTIDE SEQUENCE</scope>
    <source>
        <strain evidence="3">MSr11367</strain>
    </source>
</reference>
<name>A0ABZ2L5P3_9BACT</name>
<evidence type="ECO:0000259" key="2">
    <source>
        <dbReference type="Pfam" id="PF00561"/>
    </source>
</evidence>
<dbReference type="SUPFAM" id="SSF53474">
    <property type="entry name" value="alpha/beta-Hydrolases"/>
    <property type="match status" value="1"/>
</dbReference>
<gene>
    <name evidence="3" type="ORF">LVJ94_03230</name>
</gene>
<keyword evidence="1" id="KW-0732">Signal</keyword>
<proteinExistence type="predicted"/>
<dbReference type="InterPro" id="IPR000073">
    <property type="entry name" value="AB_hydrolase_1"/>
</dbReference>
<dbReference type="Pfam" id="PF00561">
    <property type="entry name" value="Abhydrolase_1"/>
    <property type="match status" value="1"/>
</dbReference>
<dbReference type="EMBL" id="CP089983">
    <property type="protein sequence ID" value="WXB06259.1"/>
    <property type="molecule type" value="Genomic_DNA"/>
</dbReference>
<evidence type="ECO:0000256" key="1">
    <source>
        <dbReference type="SAM" id="SignalP"/>
    </source>
</evidence>
<dbReference type="GO" id="GO:0016787">
    <property type="term" value="F:hydrolase activity"/>
    <property type="evidence" value="ECO:0007669"/>
    <property type="project" value="UniProtKB-KW"/>
</dbReference>
<sequence>MKIGTTWFIALSMALGCGASASPLPEKSPDLGIAEATVRVGAQEVHYLHAGADATTVVLIHGWPESSREWRYLIPRLARRYRVIAPDLRGIGGTSEPSPEYAKAALARDIHELVVTLGSRRVFLIGHDIGGIVAYAYGRLYPAEVKGVAILDIPIPGTKPWDDVSASPHAWHYGFHQQKPLAEKLIAGRQFMYFRSFIDAHAVHPEAITDQDVEAYAAAYGSPASLTAGFELYRAFGADIVFGSTHREPIDLPILLAGADHSVSSLEPAQAEALRQLGVRNVQVATIPDSGHYVAEENPEATADVIETFIRDTP</sequence>
<dbReference type="PANTHER" id="PTHR43798">
    <property type="entry name" value="MONOACYLGLYCEROL LIPASE"/>
    <property type="match status" value="1"/>
</dbReference>
<evidence type="ECO:0000313" key="3">
    <source>
        <dbReference type="EMBL" id="WXB06259.1"/>
    </source>
</evidence>
<dbReference type="PRINTS" id="PR00111">
    <property type="entry name" value="ABHYDROLASE"/>
</dbReference>
<feature type="domain" description="AB hydrolase-1" evidence="2">
    <location>
        <begin position="56"/>
        <end position="299"/>
    </location>
</feature>
<organism evidence="3 4">
    <name type="scientific">Pendulispora rubella</name>
    <dbReference type="NCBI Taxonomy" id="2741070"/>
    <lineage>
        <taxon>Bacteria</taxon>
        <taxon>Pseudomonadati</taxon>
        <taxon>Myxococcota</taxon>
        <taxon>Myxococcia</taxon>
        <taxon>Myxococcales</taxon>
        <taxon>Sorangiineae</taxon>
        <taxon>Pendulisporaceae</taxon>
        <taxon>Pendulispora</taxon>
    </lineage>
</organism>
<dbReference type="PANTHER" id="PTHR43798:SF33">
    <property type="entry name" value="HYDROLASE, PUTATIVE (AFU_ORTHOLOGUE AFUA_2G14860)-RELATED"/>
    <property type="match status" value="1"/>
</dbReference>
<keyword evidence="4" id="KW-1185">Reference proteome</keyword>
<accession>A0ABZ2L5P3</accession>
<feature type="chain" id="PRO_5046174473" evidence="1">
    <location>
        <begin position="22"/>
        <end position="314"/>
    </location>
</feature>
<dbReference type="PRINTS" id="PR00412">
    <property type="entry name" value="EPOXHYDRLASE"/>
</dbReference>
<feature type="signal peptide" evidence="1">
    <location>
        <begin position="1"/>
        <end position="21"/>
    </location>
</feature>
<protein>
    <submittedName>
        <fullName evidence="3">Alpha/beta hydrolase</fullName>
    </submittedName>
</protein>
<dbReference type="Gene3D" id="3.40.50.1820">
    <property type="entry name" value="alpha/beta hydrolase"/>
    <property type="match status" value="1"/>
</dbReference>
<dbReference type="PROSITE" id="PS51257">
    <property type="entry name" value="PROKAR_LIPOPROTEIN"/>
    <property type="match status" value="1"/>
</dbReference>
<dbReference type="Proteomes" id="UP001374803">
    <property type="component" value="Chromosome"/>
</dbReference>